<dbReference type="EMBL" id="QWLB01000015">
    <property type="protein sequence ID" value="RIH92687.1"/>
    <property type="molecule type" value="Genomic_DNA"/>
</dbReference>
<dbReference type="Proteomes" id="UP000266178">
    <property type="component" value="Unassembled WGS sequence"/>
</dbReference>
<dbReference type="OrthoDB" id="90159at2"/>
<proteinExistence type="inferred from homology"/>
<evidence type="ECO:0000256" key="2">
    <source>
        <dbReference type="ARBA" id="ARBA00022649"/>
    </source>
</evidence>
<evidence type="ECO:0000256" key="1">
    <source>
        <dbReference type="ARBA" id="ARBA00001946"/>
    </source>
</evidence>
<feature type="domain" description="Polymerase nucleotidyl transferase" evidence="10">
    <location>
        <begin position="13"/>
        <end position="90"/>
    </location>
</feature>
<evidence type="ECO:0000259" key="10">
    <source>
        <dbReference type="Pfam" id="PF01909"/>
    </source>
</evidence>
<accession>A0A399F7N9</accession>
<keyword evidence="6" id="KW-0547">Nucleotide-binding</keyword>
<dbReference type="PANTHER" id="PTHR33571:SF12">
    <property type="entry name" value="BSL3053 PROTEIN"/>
    <property type="match status" value="1"/>
</dbReference>
<dbReference type="InterPro" id="IPR002934">
    <property type="entry name" value="Polymerase_NTP_transf_dom"/>
</dbReference>
<gene>
    <name evidence="11" type="ORF">Mgrana_01349</name>
</gene>
<comment type="cofactor">
    <cofactor evidence="1">
        <name>Mg(2+)</name>
        <dbReference type="ChEBI" id="CHEBI:18420"/>
    </cofactor>
</comment>
<comment type="caution">
    <text evidence="11">The sequence shown here is derived from an EMBL/GenBank/DDBJ whole genome shotgun (WGS) entry which is preliminary data.</text>
</comment>
<dbReference type="GO" id="GO:0046872">
    <property type="term" value="F:metal ion binding"/>
    <property type="evidence" value="ECO:0007669"/>
    <property type="project" value="UniProtKB-KW"/>
</dbReference>
<keyword evidence="7" id="KW-0067">ATP-binding</keyword>
<dbReference type="PANTHER" id="PTHR33571">
    <property type="entry name" value="SSL8005 PROTEIN"/>
    <property type="match status" value="1"/>
</dbReference>
<keyword evidence="5" id="KW-0479">Metal-binding</keyword>
<evidence type="ECO:0000313" key="11">
    <source>
        <dbReference type="EMBL" id="RIH92687.1"/>
    </source>
</evidence>
<organism evidence="11 12">
    <name type="scientific">Meiothermus granaticius NBRC 107808</name>
    <dbReference type="NCBI Taxonomy" id="1227551"/>
    <lineage>
        <taxon>Bacteria</taxon>
        <taxon>Thermotogati</taxon>
        <taxon>Deinococcota</taxon>
        <taxon>Deinococci</taxon>
        <taxon>Thermales</taxon>
        <taxon>Thermaceae</taxon>
        <taxon>Meiothermus</taxon>
    </lineage>
</organism>
<dbReference type="Pfam" id="PF01909">
    <property type="entry name" value="NTP_transf_2"/>
    <property type="match status" value="1"/>
</dbReference>
<dbReference type="InterPro" id="IPR052038">
    <property type="entry name" value="Type-VII_TA_antitoxin"/>
</dbReference>
<evidence type="ECO:0000256" key="3">
    <source>
        <dbReference type="ARBA" id="ARBA00022679"/>
    </source>
</evidence>
<name>A0A399F7N9_9DEIN</name>
<evidence type="ECO:0000256" key="4">
    <source>
        <dbReference type="ARBA" id="ARBA00022695"/>
    </source>
</evidence>
<evidence type="ECO:0000313" key="12">
    <source>
        <dbReference type="Proteomes" id="UP000266178"/>
    </source>
</evidence>
<dbReference type="InterPro" id="IPR043519">
    <property type="entry name" value="NT_sf"/>
</dbReference>
<keyword evidence="3 11" id="KW-0808">Transferase</keyword>
<dbReference type="SUPFAM" id="SSF81301">
    <property type="entry name" value="Nucleotidyltransferase"/>
    <property type="match status" value="1"/>
</dbReference>
<sequence length="95" mass="10567">MRLDELRTTLESHRPELEALGLKGLYVFGSVARGEAKVGSDIDFVVELEHYTLKSFVGLKLLLESWLGSPVDLATFQSLKPALRQAIQGDLRRVA</sequence>
<dbReference type="GO" id="GO:0016779">
    <property type="term" value="F:nucleotidyltransferase activity"/>
    <property type="evidence" value="ECO:0007669"/>
    <property type="project" value="UniProtKB-KW"/>
</dbReference>
<evidence type="ECO:0000256" key="9">
    <source>
        <dbReference type="ARBA" id="ARBA00038276"/>
    </source>
</evidence>
<dbReference type="AlphaFoldDB" id="A0A399F7N9"/>
<dbReference type="Gene3D" id="3.30.460.10">
    <property type="entry name" value="Beta Polymerase, domain 2"/>
    <property type="match status" value="1"/>
</dbReference>
<reference evidence="11 12" key="1">
    <citation type="submission" date="2018-08" db="EMBL/GenBank/DDBJ databases">
        <title>Meiothermus granaticius genome AF-68 sequencing project.</title>
        <authorList>
            <person name="Da Costa M.S."/>
            <person name="Albuquerque L."/>
            <person name="Raposo P."/>
            <person name="Froufe H.J.C."/>
            <person name="Barroso C.S."/>
            <person name="Egas C."/>
        </authorList>
    </citation>
    <scope>NUCLEOTIDE SEQUENCE [LARGE SCALE GENOMIC DNA]</scope>
    <source>
        <strain evidence="11 12">AF-68</strain>
    </source>
</reference>
<evidence type="ECO:0000256" key="7">
    <source>
        <dbReference type="ARBA" id="ARBA00022840"/>
    </source>
</evidence>
<dbReference type="GO" id="GO:0005524">
    <property type="term" value="F:ATP binding"/>
    <property type="evidence" value="ECO:0007669"/>
    <property type="project" value="UniProtKB-KW"/>
</dbReference>
<evidence type="ECO:0000256" key="5">
    <source>
        <dbReference type="ARBA" id="ARBA00022723"/>
    </source>
</evidence>
<keyword evidence="4" id="KW-0548">Nucleotidyltransferase</keyword>
<keyword evidence="2" id="KW-1277">Toxin-antitoxin system</keyword>
<keyword evidence="8" id="KW-0460">Magnesium</keyword>
<evidence type="ECO:0000256" key="8">
    <source>
        <dbReference type="ARBA" id="ARBA00022842"/>
    </source>
</evidence>
<dbReference type="RefSeq" id="WP_119356851.1">
    <property type="nucleotide sequence ID" value="NZ_BJXM01000014.1"/>
</dbReference>
<keyword evidence="12" id="KW-1185">Reference proteome</keyword>
<dbReference type="CDD" id="cd05403">
    <property type="entry name" value="NT_KNTase_like"/>
    <property type="match status" value="1"/>
</dbReference>
<evidence type="ECO:0000256" key="6">
    <source>
        <dbReference type="ARBA" id="ARBA00022741"/>
    </source>
</evidence>
<comment type="similarity">
    <text evidence="9">Belongs to the MntA antitoxin family.</text>
</comment>
<protein>
    <submittedName>
        <fullName evidence="11">Nucleotidyltransferase domain protein</fullName>
    </submittedName>
</protein>